<feature type="compositionally biased region" description="Polar residues" evidence="1">
    <location>
        <begin position="372"/>
        <end position="381"/>
    </location>
</feature>
<dbReference type="RefSeq" id="WP_204799535.1">
    <property type="nucleotide sequence ID" value="NZ_CAJNAP010000008.1"/>
</dbReference>
<dbReference type="InterPro" id="IPR025657">
    <property type="entry name" value="RadC_JAB"/>
</dbReference>
<dbReference type="EMBL" id="CAJNAP010000008">
    <property type="protein sequence ID" value="CAE6497607.1"/>
    <property type="molecule type" value="Genomic_DNA"/>
</dbReference>
<name>A0A8H9DAV8_9PROT</name>
<dbReference type="PROSITE" id="PS01302">
    <property type="entry name" value="UPF0758"/>
    <property type="match status" value="1"/>
</dbReference>
<gene>
    <name evidence="3" type="ORF">NMYAN_160016</name>
</gene>
<proteinExistence type="predicted"/>
<protein>
    <submittedName>
        <fullName evidence="3">RadC-like JAB domain-containing protein</fullName>
    </submittedName>
</protein>
<evidence type="ECO:0000259" key="2">
    <source>
        <dbReference type="Pfam" id="PF04002"/>
    </source>
</evidence>
<feature type="region of interest" description="Disordered" evidence="1">
    <location>
        <begin position="1"/>
        <end position="23"/>
    </location>
</feature>
<reference evidence="3" key="1">
    <citation type="submission" date="2021-02" db="EMBL/GenBank/DDBJ databases">
        <authorList>
            <person name="Han P."/>
        </authorList>
    </citation>
    <scope>NUCLEOTIDE SEQUENCE</scope>
    <source>
        <strain evidence="3">Nitrosomonas nitrosa 18-3D</strain>
    </source>
</reference>
<dbReference type="Proteomes" id="UP000601736">
    <property type="component" value="Unassembled WGS sequence"/>
</dbReference>
<accession>A0A8H9DAV8</accession>
<dbReference type="AlphaFoldDB" id="A0A8H9DAV8"/>
<evidence type="ECO:0000313" key="3">
    <source>
        <dbReference type="EMBL" id="CAE6497607.1"/>
    </source>
</evidence>
<sequence>MRDSLQTTPVNPSRPDTGDLYDNIEIRPNTSEAQKETGRNAYIELLESQARWAGGTILGCHFPKDFKEQGGTTLLNQQIKSAHELAVMAQILRDPRFETLRIFYTRKTRIIHHTAISSRLPGSVYLEQINGSDHHLGDWVNDTRFRVQADGYWLLHNHPSGNAAASRQDEQLTAQLASLVPGFKGHVIINTNQYSVINRKLEVNFINWMGSQAGGYQGDAYKQHDCLLESIATPDDLARISMALKHKDQYFSLIGTHATGAVQSVSELPILLLERSPKILLARLQRFTRNAGVSSVFAITPDKHFNHPVLLKACEVGVLRDVVGVDNNTDNGDYRSLRAESVIATDSNREISTLYRKSRALITEDDSLYDLKNNTSKSNMTRQRSRRTRGR</sequence>
<feature type="region of interest" description="Disordered" evidence="1">
    <location>
        <begin position="372"/>
        <end position="391"/>
    </location>
</feature>
<evidence type="ECO:0000256" key="1">
    <source>
        <dbReference type="SAM" id="MobiDB-lite"/>
    </source>
</evidence>
<feature type="domain" description="RadC-like JAB" evidence="2">
    <location>
        <begin position="146"/>
        <end position="181"/>
    </location>
</feature>
<dbReference type="Gene3D" id="3.40.140.10">
    <property type="entry name" value="Cytidine Deaminase, domain 2"/>
    <property type="match status" value="1"/>
</dbReference>
<organism evidence="3 4">
    <name type="scientific">Nitrosomonas nitrosa</name>
    <dbReference type="NCBI Taxonomy" id="52442"/>
    <lineage>
        <taxon>Bacteria</taxon>
        <taxon>Pseudomonadati</taxon>
        <taxon>Pseudomonadota</taxon>
        <taxon>Betaproteobacteria</taxon>
        <taxon>Nitrosomonadales</taxon>
        <taxon>Nitrosomonadaceae</taxon>
        <taxon>Nitrosomonas</taxon>
    </lineage>
</organism>
<evidence type="ECO:0000313" key="4">
    <source>
        <dbReference type="Proteomes" id="UP000601736"/>
    </source>
</evidence>
<dbReference type="Pfam" id="PF04002">
    <property type="entry name" value="RadC"/>
    <property type="match status" value="1"/>
</dbReference>
<comment type="caution">
    <text evidence="3">The sequence shown here is derived from an EMBL/GenBank/DDBJ whole genome shotgun (WGS) entry which is preliminary data.</text>
</comment>
<feature type="compositionally biased region" description="Polar residues" evidence="1">
    <location>
        <begin position="1"/>
        <end position="11"/>
    </location>
</feature>
<dbReference type="InterPro" id="IPR020891">
    <property type="entry name" value="UPF0758_CS"/>
</dbReference>